<keyword evidence="5 6" id="KW-0460">Magnesium</keyword>
<reference evidence="7 8" key="1">
    <citation type="submission" date="2020-08" db="EMBL/GenBank/DDBJ databases">
        <title>Genomic Encyclopedia of Type Strains, Phase IV (KMG-V): Genome sequencing to study the core and pangenomes of soil and plant-associated prokaryotes.</title>
        <authorList>
            <person name="Whitman W."/>
        </authorList>
    </citation>
    <scope>NUCLEOTIDE SEQUENCE [LARGE SCALE GENOMIC DNA]</scope>
    <source>
        <strain evidence="7 8">JPY162</strain>
    </source>
</reference>
<feature type="binding site" evidence="6">
    <location>
        <position position="67"/>
    </location>
    <ligand>
        <name>Mg(2+)</name>
        <dbReference type="ChEBI" id="CHEBI:18420"/>
        <label>1</label>
        <note>catalytic</note>
    </ligand>
</feature>
<dbReference type="AlphaFoldDB" id="A0A7W8P6W0"/>
<dbReference type="Proteomes" id="UP000592820">
    <property type="component" value="Unassembled WGS sequence"/>
</dbReference>
<keyword evidence="4" id="KW-0378">Hydrolase</keyword>
<feature type="binding site" evidence="6">
    <location>
        <position position="84"/>
    </location>
    <ligand>
        <name>Mg(2+)</name>
        <dbReference type="ChEBI" id="CHEBI:18420"/>
        <label>1</label>
        <note>catalytic</note>
    </ligand>
</feature>
<dbReference type="PANTHER" id="PTHR43200:SF6">
    <property type="entry name" value="3'(2'),5'-BISPHOSPHATE NUCLEOTIDASE"/>
    <property type="match status" value="1"/>
</dbReference>
<dbReference type="Gene3D" id="3.30.540.10">
    <property type="entry name" value="Fructose-1,6-Bisphosphatase, subunit A, domain 1"/>
    <property type="match status" value="1"/>
</dbReference>
<evidence type="ECO:0000313" key="8">
    <source>
        <dbReference type="Proteomes" id="UP000592820"/>
    </source>
</evidence>
<dbReference type="PROSITE" id="PS00629">
    <property type="entry name" value="IMP_1"/>
    <property type="match status" value="1"/>
</dbReference>
<comment type="similarity">
    <text evidence="2">Belongs to the inositol monophosphatase superfamily.</text>
</comment>
<dbReference type="InterPro" id="IPR051090">
    <property type="entry name" value="Inositol_monoP_superfamily"/>
</dbReference>
<organism evidence="7 8">
    <name type="scientific">Paraburkholderia youngii</name>
    <dbReference type="NCBI Taxonomy" id="2782701"/>
    <lineage>
        <taxon>Bacteria</taxon>
        <taxon>Pseudomonadati</taxon>
        <taxon>Pseudomonadota</taxon>
        <taxon>Betaproteobacteria</taxon>
        <taxon>Burkholderiales</taxon>
        <taxon>Burkholderiaceae</taxon>
        <taxon>Paraburkholderia</taxon>
    </lineage>
</organism>
<dbReference type="PANTHER" id="PTHR43200">
    <property type="entry name" value="PHOSPHATASE"/>
    <property type="match status" value="1"/>
</dbReference>
<evidence type="ECO:0000256" key="3">
    <source>
        <dbReference type="ARBA" id="ARBA00022723"/>
    </source>
</evidence>
<evidence type="ECO:0000313" key="7">
    <source>
        <dbReference type="EMBL" id="MBB5405826.1"/>
    </source>
</evidence>
<evidence type="ECO:0000256" key="4">
    <source>
        <dbReference type="ARBA" id="ARBA00022801"/>
    </source>
</evidence>
<evidence type="ECO:0000256" key="6">
    <source>
        <dbReference type="PIRSR" id="PIRSR600760-2"/>
    </source>
</evidence>
<evidence type="ECO:0000256" key="5">
    <source>
        <dbReference type="ARBA" id="ARBA00022842"/>
    </source>
</evidence>
<dbReference type="GO" id="GO:0000105">
    <property type="term" value="P:L-histidine biosynthetic process"/>
    <property type="evidence" value="ECO:0007669"/>
    <property type="project" value="TreeGrafter"/>
</dbReference>
<dbReference type="GO" id="GO:0046872">
    <property type="term" value="F:metal ion binding"/>
    <property type="evidence" value="ECO:0007669"/>
    <property type="project" value="UniProtKB-KW"/>
</dbReference>
<evidence type="ECO:0000256" key="1">
    <source>
        <dbReference type="ARBA" id="ARBA00001946"/>
    </source>
</evidence>
<feature type="binding site" evidence="6">
    <location>
        <position position="82"/>
    </location>
    <ligand>
        <name>Mg(2+)</name>
        <dbReference type="ChEBI" id="CHEBI:18420"/>
        <label>1</label>
        <note>catalytic</note>
    </ligand>
</feature>
<gene>
    <name evidence="7" type="ORF">HDG41_007924</name>
</gene>
<dbReference type="InterPro" id="IPR000760">
    <property type="entry name" value="Inositol_monophosphatase-like"/>
</dbReference>
<proteinExistence type="inferred from homology"/>
<dbReference type="EMBL" id="JACHDE010000044">
    <property type="protein sequence ID" value="MBB5405826.1"/>
    <property type="molecule type" value="Genomic_DNA"/>
</dbReference>
<dbReference type="PRINTS" id="PR00377">
    <property type="entry name" value="IMPHPHTASES"/>
</dbReference>
<sequence>MTPTDTCRFLDSLGDEARILALKHFRTRFDVTTKSDATPVTIADREIERRLRELILSRHPSHHLLGEEEGGETGDGTTWVIDPIDGTKSFVSGLPLFGTLVAVLESRLAAYGLIEVPALRERWIGYGNSTVLNGTPCQVSSCTRLRDARLCTTDPQIFIGEASRAFSTLSGSVAISRFGTDCYGYALLASGYIDLVVEADLEIYDVMALVPVVRGAGGIVTTWSGHPITERFDGTVVAAATPGLHTEALRVLGKP</sequence>
<feature type="binding site" evidence="6">
    <location>
        <position position="205"/>
    </location>
    <ligand>
        <name>Mg(2+)</name>
        <dbReference type="ChEBI" id="CHEBI:18420"/>
        <label>1</label>
        <note>catalytic</note>
    </ligand>
</feature>
<protein>
    <submittedName>
        <fullName evidence="7">Histidinol phosphatase-like enzyme (Inositol monophosphatase family)</fullName>
    </submittedName>
</protein>
<name>A0A7W8P6W0_9BURK</name>
<dbReference type="Pfam" id="PF00459">
    <property type="entry name" value="Inositol_P"/>
    <property type="match status" value="1"/>
</dbReference>
<dbReference type="GO" id="GO:0016791">
    <property type="term" value="F:phosphatase activity"/>
    <property type="evidence" value="ECO:0007669"/>
    <property type="project" value="UniProtKB-ARBA"/>
</dbReference>
<keyword evidence="3 6" id="KW-0479">Metal-binding</keyword>
<dbReference type="InterPro" id="IPR020583">
    <property type="entry name" value="Inositol_monoP_metal-BS"/>
</dbReference>
<feature type="binding site" evidence="6">
    <location>
        <position position="85"/>
    </location>
    <ligand>
        <name>Mg(2+)</name>
        <dbReference type="ChEBI" id="CHEBI:18420"/>
        <label>1</label>
        <note>catalytic</note>
    </ligand>
</feature>
<dbReference type="Gene3D" id="3.40.190.80">
    <property type="match status" value="1"/>
</dbReference>
<evidence type="ECO:0000256" key="2">
    <source>
        <dbReference type="ARBA" id="ARBA00009759"/>
    </source>
</evidence>
<comment type="cofactor">
    <cofactor evidence="1 6">
        <name>Mg(2+)</name>
        <dbReference type="ChEBI" id="CHEBI:18420"/>
    </cofactor>
</comment>
<comment type="caution">
    <text evidence="7">The sequence shown here is derived from an EMBL/GenBank/DDBJ whole genome shotgun (WGS) entry which is preliminary data.</text>
</comment>
<dbReference type="SUPFAM" id="SSF56655">
    <property type="entry name" value="Carbohydrate phosphatase"/>
    <property type="match status" value="1"/>
</dbReference>
<accession>A0A7W8P6W0</accession>
<dbReference type="RefSeq" id="WP_184229007.1">
    <property type="nucleotide sequence ID" value="NZ_JACHDE010000044.1"/>
</dbReference>